<keyword evidence="5" id="KW-1185">Reference proteome</keyword>
<dbReference type="GO" id="GO:0046872">
    <property type="term" value="F:metal ion binding"/>
    <property type="evidence" value="ECO:0007669"/>
    <property type="project" value="UniProtKB-KW"/>
</dbReference>
<dbReference type="SUPFAM" id="SSF140959">
    <property type="entry name" value="Indolic compounds 2,3-dioxygenase-like"/>
    <property type="match status" value="1"/>
</dbReference>
<dbReference type="InterPro" id="IPR000898">
    <property type="entry name" value="Indolamine_dOase"/>
</dbReference>
<dbReference type="GO" id="GO:0020037">
    <property type="term" value="F:heme binding"/>
    <property type="evidence" value="ECO:0007669"/>
    <property type="project" value="InterPro"/>
</dbReference>
<name>A0A9W8ELK0_9FUNG</name>
<organism evidence="4 5">
    <name type="scientific">Coemansia thaxteri</name>
    <dbReference type="NCBI Taxonomy" id="2663907"/>
    <lineage>
        <taxon>Eukaryota</taxon>
        <taxon>Fungi</taxon>
        <taxon>Fungi incertae sedis</taxon>
        <taxon>Zoopagomycota</taxon>
        <taxon>Kickxellomycotina</taxon>
        <taxon>Kickxellomycetes</taxon>
        <taxon>Kickxellales</taxon>
        <taxon>Kickxellaceae</taxon>
        <taxon>Coemansia</taxon>
    </lineage>
</organism>
<evidence type="ECO:0000313" key="5">
    <source>
        <dbReference type="Proteomes" id="UP001150907"/>
    </source>
</evidence>
<keyword evidence="3" id="KW-0408">Iron</keyword>
<evidence type="ECO:0000313" key="4">
    <source>
        <dbReference type="EMBL" id="KAJ2008255.1"/>
    </source>
</evidence>
<dbReference type="EMBL" id="JANBQF010000008">
    <property type="protein sequence ID" value="KAJ2008255.1"/>
    <property type="molecule type" value="Genomic_DNA"/>
</dbReference>
<evidence type="ECO:0000256" key="3">
    <source>
        <dbReference type="ARBA" id="ARBA00023004"/>
    </source>
</evidence>
<dbReference type="InterPro" id="IPR037217">
    <property type="entry name" value="Trp/Indoleamine_2_3_dOase-like"/>
</dbReference>
<evidence type="ECO:0000256" key="1">
    <source>
        <dbReference type="ARBA" id="ARBA00007119"/>
    </source>
</evidence>
<keyword evidence="2" id="KW-0479">Metal-binding</keyword>
<accession>A0A9W8ELK0</accession>
<dbReference type="PANTHER" id="PTHR28657">
    <property type="entry name" value="INDOLEAMINE 2,3-DIOXYGENASE"/>
    <property type="match status" value="1"/>
</dbReference>
<sequence length="500" mass="55881">MLTRRNPAAGFIARRILQQGLSTTTLRRRHLASAVSNNSWNINTGSEFTVSRTTGFLPRHDPLSVLPSYFEKLEELLHEMTISKGDGTYGLLHSGRFGERIERELPLYDVGFIFDSRILSALFRDYTFLASAYLLEPCDIQFRLARNYGLARRILPANIAVPLETIAMRLNSSAYLEHSMSFTFYNYRKKEASRALDADNIEPIRRFSGCDAEHNYIVGHVAAGQHTGSLVSAALDILQSVKANSRSAFDSALQQYTKSLTAVNEILSKTIQNTGDYASFRTFLHGCDRNQPMFSQGVLYEGTQELVSPRRRQYLGVAQSSNPIASLNTHLFQLSNLSPRGALPCTNGGVDSQRPENYQAFMAHISAQSQSLGVQMYALASATSAIEYLAALDQVLVYRHRQWANLRDSIPPQQHQQHQHQQLDAAFQQGYFEVQTRHLRDVAELVHRTHANTDVDVLAPELRIRAEGIVHRAEMVRRSLNRVIADPAATAAAVAMGMAA</sequence>
<dbReference type="AlphaFoldDB" id="A0A9W8ELK0"/>
<comment type="similarity">
    <text evidence="1">Belongs to the indoleamine 2,3-dioxygenase family.</text>
</comment>
<dbReference type="GO" id="GO:0016702">
    <property type="term" value="F:oxidoreductase activity, acting on single donors with incorporation of molecular oxygen, incorporation of two atoms of oxygen"/>
    <property type="evidence" value="ECO:0007669"/>
    <property type="project" value="UniProtKB-ARBA"/>
</dbReference>
<comment type="caution">
    <text evidence="4">The sequence shown here is derived from an EMBL/GenBank/DDBJ whole genome shotgun (WGS) entry which is preliminary data.</text>
</comment>
<protein>
    <submittedName>
        <fullName evidence="4">Uncharacterized protein</fullName>
    </submittedName>
</protein>
<evidence type="ECO:0000256" key="2">
    <source>
        <dbReference type="ARBA" id="ARBA00022723"/>
    </source>
</evidence>
<dbReference type="GO" id="GO:0019441">
    <property type="term" value="P:L-tryptophan catabolic process to kynurenine"/>
    <property type="evidence" value="ECO:0007669"/>
    <property type="project" value="InterPro"/>
</dbReference>
<dbReference type="Pfam" id="PF01231">
    <property type="entry name" value="IDO"/>
    <property type="match status" value="1"/>
</dbReference>
<dbReference type="OrthoDB" id="10262710at2759"/>
<dbReference type="PANTHER" id="PTHR28657:SF3">
    <property type="entry name" value="INDOLEAMINE 2,3-DIOXYGENASE"/>
    <property type="match status" value="1"/>
</dbReference>
<gene>
    <name evidence="4" type="ORF">H4R26_000289</name>
</gene>
<reference evidence="4" key="1">
    <citation type="submission" date="2022-07" db="EMBL/GenBank/DDBJ databases">
        <title>Phylogenomic reconstructions and comparative analyses of Kickxellomycotina fungi.</title>
        <authorList>
            <person name="Reynolds N.K."/>
            <person name="Stajich J.E."/>
            <person name="Barry K."/>
            <person name="Grigoriev I.V."/>
            <person name="Crous P."/>
            <person name="Smith M.E."/>
        </authorList>
    </citation>
    <scope>NUCLEOTIDE SEQUENCE</scope>
    <source>
        <strain evidence="4">IMI 214461</strain>
    </source>
</reference>
<proteinExistence type="inferred from homology"/>
<dbReference type="Proteomes" id="UP001150907">
    <property type="component" value="Unassembled WGS sequence"/>
</dbReference>